<dbReference type="GeneID" id="93649650"/>
<gene>
    <name evidence="1" type="ORF">I9W82_001021</name>
</gene>
<evidence type="ECO:0008006" key="3">
    <source>
        <dbReference type="Google" id="ProtNLM"/>
    </source>
</evidence>
<proteinExistence type="predicted"/>
<organism evidence="1 2">
    <name type="scientific">Candida metapsilosis</name>
    <dbReference type="NCBI Taxonomy" id="273372"/>
    <lineage>
        <taxon>Eukaryota</taxon>
        <taxon>Fungi</taxon>
        <taxon>Dikarya</taxon>
        <taxon>Ascomycota</taxon>
        <taxon>Saccharomycotina</taxon>
        <taxon>Pichiomycetes</taxon>
        <taxon>Debaryomycetaceae</taxon>
        <taxon>Candida/Lodderomyces clade</taxon>
        <taxon>Candida</taxon>
    </lineage>
</organism>
<dbReference type="GO" id="GO:0005739">
    <property type="term" value="C:mitochondrion"/>
    <property type="evidence" value="ECO:0007669"/>
    <property type="project" value="InterPro"/>
</dbReference>
<keyword evidence="2" id="KW-1185">Reference proteome</keyword>
<sequence>MGSSESYTFPSSIPSQQELDDHNVPFYYRDKCASNLIEYYKCLDKGTSFCNKTKDEFYKCQYYLLKGRLDSYIKEHQH</sequence>
<accession>A0A8H8DCU8</accession>
<comment type="caution">
    <text evidence="1">The sequence shown here is derived from an EMBL/GenBank/DDBJ whole genome shotgun (WGS) entry which is preliminary data.</text>
</comment>
<dbReference type="RefSeq" id="XP_067551044.1">
    <property type="nucleotide sequence ID" value="XM_067689723.1"/>
</dbReference>
<evidence type="ECO:0000313" key="2">
    <source>
        <dbReference type="Proteomes" id="UP000669133"/>
    </source>
</evidence>
<dbReference type="EMBL" id="JAEOAQ010000001">
    <property type="protein sequence ID" value="KAG5421928.1"/>
    <property type="molecule type" value="Genomic_DNA"/>
</dbReference>
<name>A0A8H8DCU8_9ASCO</name>
<dbReference type="Proteomes" id="UP000669133">
    <property type="component" value="Unassembled WGS sequence"/>
</dbReference>
<dbReference type="InterPro" id="IPR008698">
    <property type="entry name" value="NDUB7"/>
</dbReference>
<evidence type="ECO:0000313" key="1">
    <source>
        <dbReference type="EMBL" id="KAG5421928.1"/>
    </source>
</evidence>
<dbReference type="OrthoDB" id="4079124at2759"/>
<dbReference type="Pfam" id="PF05676">
    <property type="entry name" value="NDUF_B7"/>
    <property type="match status" value="1"/>
</dbReference>
<dbReference type="AlphaFoldDB" id="A0A8H8DCU8"/>
<reference evidence="1 2" key="1">
    <citation type="submission" date="2020-12" db="EMBL/GenBank/DDBJ databases">
        <title>Effect of drift, selection, and recombination on the evolution of hybrid genomes in Candida yeast pathogens.</title>
        <authorList>
            <person name="Mixao V."/>
            <person name="Ksiezopolska E."/>
            <person name="Saus E."/>
            <person name="Boekhout T."/>
            <person name="Gacser A."/>
            <person name="Gabaldon T."/>
        </authorList>
    </citation>
    <scope>NUCLEOTIDE SEQUENCE [LARGE SCALE GENOMIC DNA]</scope>
    <source>
        <strain evidence="1 2">BP57</strain>
    </source>
</reference>
<protein>
    <recommendedName>
        <fullName evidence="3">NADH dehydrogenase [ubiquinone] 1 beta subcomplex subunit 7</fullName>
    </recommendedName>
</protein>